<dbReference type="EMBL" id="LFMW01000009">
    <property type="protein sequence ID" value="KMT54786.1"/>
    <property type="molecule type" value="Genomic_DNA"/>
</dbReference>
<keyword evidence="3" id="KW-0479">Metal-binding</keyword>
<organism evidence="11 12">
    <name type="scientific">Pseudomonas fildesensis</name>
    <dbReference type="NCBI Taxonomy" id="1674920"/>
    <lineage>
        <taxon>Bacteria</taxon>
        <taxon>Pseudomonadati</taxon>
        <taxon>Pseudomonadota</taxon>
        <taxon>Gammaproteobacteria</taxon>
        <taxon>Pseudomonadales</taxon>
        <taxon>Pseudomonadaceae</taxon>
        <taxon>Pseudomonas</taxon>
    </lineage>
</organism>
<reference evidence="11 12" key="1">
    <citation type="submission" date="2015-06" db="EMBL/GenBank/DDBJ databases">
        <title>Draft genome sequence of an Antarctic Pseudomonas sp. strain KG01 with full potential for biotechnological applications.</title>
        <authorList>
            <person name="Pavlov M.S."/>
            <person name="Lira F."/>
            <person name="Martinez J.L."/>
            <person name="Marshall S.H."/>
        </authorList>
    </citation>
    <scope>NUCLEOTIDE SEQUENCE [LARGE SCALE GENOMIC DNA]</scope>
    <source>
        <strain evidence="11 12">KG01</strain>
    </source>
</reference>
<evidence type="ECO:0000256" key="10">
    <source>
        <dbReference type="ARBA" id="ARBA00047890"/>
    </source>
</evidence>
<dbReference type="Proteomes" id="UP000037551">
    <property type="component" value="Unassembled WGS sequence"/>
</dbReference>
<keyword evidence="2" id="KW-0436">Ligase</keyword>
<evidence type="ECO:0000313" key="11">
    <source>
        <dbReference type="EMBL" id="KMT54786.1"/>
    </source>
</evidence>
<comment type="similarity">
    <text evidence="8">Belongs to the QueC family.</text>
</comment>
<accession>A0A0J8ISR1</accession>
<dbReference type="Gene3D" id="3.40.50.620">
    <property type="entry name" value="HUPs"/>
    <property type="match status" value="1"/>
</dbReference>
<keyword evidence="7" id="KW-0067">ATP-binding</keyword>
<dbReference type="InterPro" id="IPR018317">
    <property type="entry name" value="QueC"/>
</dbReference>
<comment type="pathway">
    <text evidence="1">Purine metabolism; 7-cyano-7-deazaguanine biosynthesis.</text>
</comment>
<dbReference type="AlphaFoldDB" id="A0A0J8ISR1"/>
<evidence type="ECO:0000256" key="9">
    <source>
        <dbReference type="ARBA" id="ARBA00039149"/>
    </source>
</evidence>
<evidence type="ECO:0000256" key="1">
    <source>
        <dbReference type="ARBA" id="ARBA00005061"/>
    </source>
</evidence>
<name>A0A0J8ISR1_9PSED</name>
<dbReference type="PATRIC" id="fig|1674920.3.peg.917"/>
<dbReference type="SUPFAM" id="SSF52402">
    <property type="entry name" value="Adenine nucleotide alpha hydrolases-like"/>
    <property type="match status" value="1"/>
</dbReference>
<keyword evidence="5" id="KW-0671">Queuosine biosynthesis</keyword>
<dbReference type="GO" id="GO:0008616">
    <property type="term" value="P:tRNA queuosine(34) biosynthetic process"/>
    <property type="evidence" value="ECO:0007669"/>
    <property type="project" value="UniProtKB-KW"/>
</dbReference>
<sequence>MKIGLLLSGGMDSLTLAWWKRPDIAFTLNYGQLAAQAEIEASRTICRQLNISHQVIEIDCRQLGSGDMAGTRADDLAPASDWWPYRNQMLVTLTAMKAISFGVTHLWLGTVKSDGFHKDGSPEFMTAISHLLSLQEGGIVVEAPAIGLSTAELVRLSGIPADLLAWAHSCHKSHVACGNCRGCNKYMEVFQEVGYDLDRPG</sequence>
<evidence type="ECO:0000313" key="12">
    <source>
        <dbReference type="Proteomes" id="UP000037551"/>
    </source>
</evidence>
<evidence type="ECO:0000256" key="7">
    <source>
        <dbReference type="ARBA" id="ARBA00022840"/>
    </source>
</evidence>
<comment type="catalytic activity">
    <reaction evidence="10">
        <text>7-carboxy-7-carbaguanine + NH4(+) + 2 ATP = 7-cyano-7-carbaguanine + 2 AMP + 2 diphosphate + 2 H(+)</text>
        <dbReference type="Rhea" id="RHEA:27982"/>
        <dbReference type="ChEBI" id="CHEBI:15378"/>
        <dbReference type="ChEBI" id="CHEBI:28938"/>
        <dbReference type="ChEBI" id="CHEBI:30616"/>
        <dbReference type="ChEBI" id="CHEBI:33019"/>
        <dbReference type="ChEBI" id="CHEBI:45075"/>
        <dbReference type="ChEBI" id="CHEBI:61036"/>
        <dbReference type="ChEBI" id="CHEBI:456215"/>
        <dbReference type="EC" id="6.3.4.20"/>
    </reaction>
</comment>
<evidence type="ECO:0000256" key="3">
    <source>
        <dbReference type="ARBA" id="ARBA00022723"/>
    </source>
</evidence>
<dbReference type="InterPro" id="IPR014729">
    <property type="entry name" value="Rossmann-like_a/b/a_fold"/>
</dbReference>
<dbReference type="GO" id="GO:0046872">
    <property type="term" value="F:metal ion binding"/>
    <property type="evidence" value="ECO:0007669"/>
    <property type="project" value="UniProtKB-KW"/>
</dbReference>
<dbReference type="PANTHER" id="PTHR42914:SF1">
    <property type="entry name" value="7-CYANO-7-DEAZAGUANINE SYNTHASE"/>
    <property type="match status" value="1"/>
</dbReference>
<protein>
    <recommendedName>
        <fullName evidence="9">7-cyano-7-deazaguanine synthase</fullName>
        <ecNumber evidence="9">6.3.4.20</ecNumber>
    </recommendedName>
</protein>
<evidence type="ECO:0000256" key="6">
    <source>
        <dbReference type="ARBA" id="ARBA00022833"/>
    </source>
</evidence>
<proteinExistence type="inferred from homology"/>
<evidence type="ECO:0000256" key="8">
    <source>
        <dbReference type="ARBA" id="ARBA00037993"/>
    </source>
</evidence>
<dbReference type="STRING" id="1674920.ACR52_15020"/>
<dbReference type="Pfam" id="PF06508">
    <property type="entry name" value="QueC"/>
    <property type="match status" value="1"/>
</dbReference>
<evidence type="ECO:0000256" key="2">
    <source>
        <dbReference type="ARBA" id="ARBA00022598"/>
    </source>
</evidence>
<keyword evidence="6" id="KW-0862">Zinc</keyword>
<dbReference type="GO" id="GO:0016874">
    <property type="term" value="F:ligase activity"/>
    <property type="evidence" value="ECO:0007669"/>
    <property type="project" value="UniProtKB-KW"/>
</dbReference>
<keyword evidence="12" id="KW-1185">Reference proteome</keyword>
<evidence type="ECO:0000256" key="5">
    <source>
        <dbReference type="ARBA" id="ARBA00022785"/>
    </source>
</evidence>
<comment type="caution">
    <text evidence="11">The sequence shown here is derived from an EMBL/GenBank/DDBJ whole genome shotgun (WGS) entry which is preliminary data.</text>
</comment>
<keyword evidence="4" id="KW-0547">Nucleotide-binding</keyword>
<dbReference type="RefSeq" id="WP_048725452.1">
    <property type="nucleotide sequence ID" value="NZ_LFMW01000009.1"/>
</dbReference>
<dbReference type="EC" id="6.3.4.20" evidence="9"/>
<dbReference type="OrthoDB" id="1426978at2"/>
<dbReference type="GO" id="GO:0005524">
    <property type="term" value="F:ATP binding"/>
    <property type="evidence" value="ECO:0007669"/>
    <property type="project" value="UniProtKB-KW"/>
</dbReference>
<evidence type="ECO:0000256" key="4">
    <source>
        <dbReference type="ARBA" id="ARBA00022741"/>
    </source>
</evidence>
<dbReference type="PANTHER" id="PTHR42914">
    <property type="entry name" value="7-CYANO-7-DEAZAGUANINE SYNTHASE"/>
    <property type="match status" value="1"/>
</dbReference>
<gene>
    <name evidence="11" type="ORF">ACR52_15020</name>
</gene>